<gene>
    <name evidence="4" type="ORF">BFG57_00485</name>
</gene>
<dbReference type="EMBL" id="MJEH01000011">
    <property type="protein sequence ID" value="OEH93505.1"/>
    <property type="molecule type" value="Genomic_DNA"/>
</dbReference>
<keyword evidence="5" id="KW-1185">Reference proteome</keyword>
<dbReference type="InterPro" id="IPR029491">
    <property type="entry name" value="Helicase_HTH"/>
</dbReference>
<feature type="domain" description="Helicase Helix-turn-helix" evidence="3">
    <location>
        <begin position="259"/>
        <end position="347"/>
    </location>
</feature>
<keyword evidence="1" id="KW-0805">Transcription regulation</keyword>
<keyword evidence="2" id="KW-0804">Transcription</keyword>
<dbReference type="InterPro" id="IPR016032">
    <property type="entry name" value="Sig_transdc_resp-reg_C-effctor"/>
</dbReference>
<accession>A0A1E5LHF0</accession>
<dbReference type="Pfam" id="PF14493">
    <property type="entry name" value="HTH_40"/>
    <property type="match status" value="1"/>
</dbReference>
<proteinExistence type="predicted"/>
<dbReference type="GO" id="GO:0003677">
    <property type="term" value="F:DNA binding"/>
    <property type="evidence" value="ECO:0007669"/>
    <property type="project" value="InterPro"/>
</dbReference>
<comment type="caution">
    <text evidence="4">The sequence shown here is derived from an EMBL/GenBank/DDBJ whole genome shotgun (WGS) entry which is preliminary data.</text>
</comment>
<sequence length="353" mass="41435">MITYRLKILLFSLNKFDGERSSSGLFHLLRGKKSSQTIQDGQLFELSFLFGTMPRYIRSRFEQDIQQLIEKGYVQMKLERDGHLIVTQKGKEVVSLFERSEIFPNGLDGWQYNNIGSVFWERFSLLIQSISNLVIEQSNFIPVSRNEEVFRWSKNWFQQTGLQKKELADMLHKECHEILSTIPDVQSDIFLLRLSASHRYGLTFQQIGEYTSVGEDGARYLFQAALHQFVRMIRMSEMRTSLLYTLIRDQHNEVPLTNSTRKTFNLFEQGRTIEEIAHIRNLKLSTIEDHFIEIALNDPSFSTEPFISDEIAQSVLQLYHSMQTKRMKPIKEQLNDDVSYFQIRLIIAKGERR</sequence>
<dbReference type="PIRSF" id="PIRSF021350">
    <property type="entry name" value="UCP021350"/>
    <property type="match status" value="1"/>
</dbReference>
<dbReference type="AlphaFoldDB" id="A0A1E5LHF0"/>
<name>A0A1E5LHF0_9BACI</name>
<dbReference type="SUPFAM" id="SSF46894">
    <property type="entry name" value="C-terminal effector domain of the bipartite response regulators"/>
    <property type="match status" value="1"/>
</dbReference>
<protein>
    <recommendedName>
        <fullName evidence="3">Helicase Helix-turn-helix domain-containing protein</fullName>
    </recommendedName>
</protein>
<organism evidence="4 5">
    <name type="scientific">Bacillus solimangrovi</name>
    <dbReference type="NCBI Taxonomy" id="1305675"/>
    <lineage>
        <taxon>Bacteria</taxon>
        <taxon>Bacillati</taxon>
        <taxon>Bacillota</taxon>
        <taxon>Bacilli</taxon>
        <taxon>Bacillales</taxon>
        <taxon>Bacillaceae</taxon>
        <taxon>Bacillus</taxon>
    </lineage>
</organism>
<evidence type="ECO:0000313" key="5">
    <source>
        <dbReference type="Proteomes" id="UP000095209"/>
    </source>
</evidence>
<reference evidence="4 5" key="1">
    <citation type="submission" date="2016-08" db="EMBL/GenBank/DDBJ databases">
        <title>Genome of Bacillus solimangrovi GH2-4.</title>
        <authorList>
            <person name="Lim S."/>
            <person name="Kim B.-C."/>
        </authorList>
    </citation>
    <scope>NUCLEOTIDE SEQUENCE [LARGE SCALE GENOMIC DNA]</scope>
    <source>
        <strain evidence="4 5">GH2-4</strain>
    </source>
</reference>
<evidence type="ECO:0000256" key="2">
    <source>
        <dbReference type="ARBA" id="ARBA00023163"/>
    </source>
</evidence>
<dbReference type="Proteomes" id="UP000095209">
    <property type="component" value="Unassembled WGS sequence"/>
</dbReference>
<dbReference type="STRING" id="1305675.BFG57_00485"/>
<evidence type="ECO:0000313" key="4">
    <source>
        <dbReference type="EMBL" id="OEH93505.1"/>
    </source>
</evidence>
<dbReference type="GO" id="GO:0006355">
    <property type="term" value="P:regulation of DNA-templated transcription"/>
    <property type="evidence" value="ECO:0007669"/>
    <property type="project" value="InterPro"/>
</dbReference>
<evidence type="ECO:0000259" key="3">
    <source>
        <dbReference type="Pfam" id="PF14493"/>
    </source>
</evidence>
<dbReference type="InterPro" id="IPR008308">
    <property type="entry name" value="YpbB-like"/>
</dbReference>
<evidence type="ECO:0000256" key="1">
    <source>
        <dbReference type="ARBA" id="ARBA00023015"/>
    </source>
</evidence>